<dbReference type="Proteomes" id="UP001055072">
    <property type="component" value="Unassembled WGS sequence"/>
</dbReference>
<evidence type="ECO:0000313" key="2">
    <source>
        <dbReference type="Proteomes" id="UP001055072"/>
    </source>
</evidence>
<accession>A0ACB8UM33</accession>
<reference evidence="1" key="1">
    <citation type="journal article" date="2021" name="Environ. Microbiol.">
        <title>Gene family expansions and transcriptome signatures uncover fungal adaptations to wood decay.</title>
        <authorList>
            <person name="Hage H."/>
            <person name="Miyauchi S."/>
            <person name="Viragh M."/>
            <person name="Drula E."/>
            <person name="Min B."/>
            <person name="Chaduli D."/>
            <person name="Navarro D."/>
            <person name="Favel A."/>
            <person name="Norest M."/>
            <person name="Lesage-Meessen L."/>
            <person name="Balint B."/>
            <person name="Merenyi Z."/>
            <person name="de Eugenio L."/>
            <person name="Morin E."/>
            <person name="Martinez A.T."/>
            <person name="Baldrian P."/>
            <person name="Stursova M."/>
            <person name="Martinez M.J."/>
            <person name="Novotny C."/>
            <person name="Magnuson J.K."/>
            <person name="Spatafora J.W."/>
            <person name="Maurice S."/>
            <person name="Pangilinan J."/>
            <person name="Andreopoulos W."/>
            <person name="LaButti K."/>
            <person name="Hundley H."/>
            <person name="Na H."/>
            <person name="Kuo A."/>
            <person name="Barry K."/>
            <person name="Lipzen A."/>
            <person name="Henrissat B."/>
            <person name="Riley R."/>
            <person name="Ahrendt S."/>
            <person name="Nagy L.G."/>
            <person name="Grigoriev I.V."/>
            <person name="Martin F."/>
            <person name="Rosso M.N."/>
        </authorList>
    </citation>
    <scope>NUCLEOTIDE SEQUENCE</scope>
    <source>
        <strain evidence="1">CBS 384.51</strain>
    </source>
</reference>
<sequence length="381" mass="43560">MPEAESDVCRTLPQEVIDMIIDFLHDDRRTLKSCAEVAKSWVRVSYYHLFRKFRIEATPSFKAGYSAQLQAILRSSFYPYIHELTAVPIPTRSSLYPELTEEDVVAFFTSLPRLRSLRLDQTGFTRHLSRPQPARRFSADRLSINWMYPSIPGSSSSTSDLLLLFYEIRELDLKVIHRKHLSDAISFEGREPPPPIMVDTLTLSDVSGPLLRLLRRLISGDRLHTMRVSIAATADVVELGELLSTVGSNIYEFQLAIWNFWSNDFADWDVLGLTNCPNLQSVVILYANSGPFYSWETVYGLLAAVPARVRQVTIVVRDEYCLNSANWARLRQTLEHLTNLQRIQFRLCRGGDLFKSREVPQKVLEGLCRALPSFKTRGLLC</sequence>
<gene>
    <name evidence="1" type="ORF">BDY19DRAFT_914852</name>
</gene>
<comment type="caution">
    <text evidence="1">The sequence shown here is derived from an EMBL/GenBank/DDBJ whole genome shotgun (WGS) entry which is preliminary data.</text>
</comment>
<name>A0ACB8UM33_9APHY</name>
<evidence type="ECO:0000313" key="1">
    <source>
        <dbReference type="EMBL" id="KAI0094839.1"/>
    </source>
</evidence>
<organism evidence="1 2">
    <name type="scientific">Irpex rosettiformis</name>
    <dbReference type="NCBI Taxonomy" id="378272"/>
    <lineage>
        <taxon>Eukaryota</taxon>
        <taxon>Fungi</taxon>
        <taxon>Dikarya</taxon>
        <taxon>Basidiomycota</taxon>
        <taxon>Agaricomycotina</taxon>
        <taxon>Agaricomycetes</taxon>
        <taxon>Polyporales</taxon>
        <taxon>Irpicaceae</taxon>
        <taxon>Irpex</taxon>
    </lineage>
</organism>
<dbReference type="EMBL" id="MU274900">
    <property type="protein sequence ID" value="KAI0094839.1"/>
    <property type="molecule type" value="Genomic_DNA"/>
</dbReference>
<protein>
    <submittedName>
        <fullName evidence="1">Uncharacterized protein</fullName>
    </submittedName>
</protein>
<proteinExistence type="predicted"/>
<keyword evidence="2" id="KW-1185">Reference proteome</keyword>